<evidence type="ECO:0000313" key="3">
    <source>
        <dbReference type="Proteomes" id="UP001209878"/>
    </source>
</evidence>
<dbReference type="EMBL" id="JAODUO010000148">
    <property type="protein sequence ID" value="KAK2187982.1"/>
    <property type="molecule type" value="Genomic_DNA"/>
</dbReference>
<keyword evidence="3" id="KW-1185">Reference proteome</keyword>
<evidence type="ECO:0000313" key="2">
    <source>
        <dbReference type="EMBL" id="KAK2187982.1"/>
    </source>
</evidence>
<dbReference type="InterPro" id="IPR038461">
    <property type="entry name" value="Schlafen_AlbA_2_dom_sf"/>
</dbReference>
<evidence type="ECO:0000256" key="1">
    <source>
        <dbReference type="SAM" id="MobiDB-lite"/>
    </source>
</evidence>
<evidence type="ECO:0008006" key="4">
    <source>
        <dbReference type="Google" id="ProtNLM"/>
    </source>
</evidence>
<dbReference type="InterPro" id="IPR029684">
    <property type="entry name" value="Schlafen"/>
</dbReference>
<comment type="caution">
    <text evidence="2">The sequence shown here is derived from an EMBL/GenBank/DDBJ whole genome shotgun (WGS) entry which is preliminary data.</text>
</comment>
<sequence>MDPSSKSAEDSTASCSKTRCYYVCGSIVPFDEDVTHEFKGHKNLSEEEIPPWTQIANTDRRTRGPVSKCLNGFLNNECGGTVYLGILDDGTVNGFSLTQFQKDHVRVSLDDLMERYHPPVEEHRYTVKFVPIVDKDCSEEDIERIVSYNSRRQTPHTLRDYKRCWCDQDRIAQFQSGILAARYVIEIIIKPWYCNDPRNKHAVGKMKAIPIHEDETGCVNFRKHATVVSHYNMQQLCDISKDMVRNHYEPKIERLRQEIRQLRMSHYHQDRGGDTAPSSDPSDQTSVRRLG</sequence>
<gene>
    <name evidence="2" type="ORF">NP493_148g04045</name>
</gene>
<dbReference type="Proteomes" id="UP001209878">
    <property type="component" value="Unassembled WGS sequence"/>
</dbReference>
<proteinExistence type="predicted"/>
<organism evidence="2 3">
    <name type="scientific">Ridgeia piscesae</name>
    <name type="common">Tubeworm</name>
    <dbReference type="NCBI Taxonomy" id="27915"/>
    <lineage>
        <taxon>Eukaryota</taxon>
        <taxon>Metazoa</taxon>
        <taxon>Spiralia</taxon>
        <taxon>Lophotrochozoa</taxon>
        <taxon>Annelida</taxon>
        <taxon>Polychaeta</taxon>
        <taxon>Sedentaria</taxon>
        <taxon>Canalipalpata</taxon>
        <taxon>Sabellida</taxon>
        <taxon>Siboglinidae</taxon>
        <taxon>Ridgeia</taxon>
    </lineage>
</organism>
<feature type="compositionally biased region" description="Polar residues" evidence="1">
    <location>
        <begin position="276"/>
        <end position="291"/>
    </location>
</feature>
<reference evidence="2" key="1">
    <citation type="journal article" date="2023" name="Mol. Biol. Evol.">
        <title>Third-Generation Sequencing Reveals the Adaptive Role of the Epigenome in Three Deep-Sea Polychaetes.</title>
        <authorList>
            <person name="Perez M."/>
            <person name="Aroh O."/>
            <person name="Sun Y."/>
            <person name="Lan Y."/>
            <person name="Juniper S.K."/>
            <person name="Young C.R."/>
            <person name="Angers B."/>
            <person name="Qian P.Y."/>
        </authorList>
    </citation>
    <scope>NUCLEOTIDE SEQUENCE</scope>
    <source>
        <strain evidence="2">R07B-5</strain>
    </source>
</reference>
<dbReference type="PANTHER" id="PTHR12155">
    <property type="entry name" value="SCHLAFEN"/>
    <property type="match status" value="1"/>
</dbReference>
<dbReference type="Gene3D" id="3.30.950.30">
    <property type="entry name" value="Schlafen, AAA domain"/>
    <property type="match status" value="1"/>
</dbReference>
<name>A0AAD9UFX7_RIDPI</name>
<protein>
    <recommendedName>
        <fullName evidence="4">Schlafen AlbA-2 domain-containing protein</fullName>
    </recommendedName>
</protein>
<accession>A0AAD9UFX7</accession>
<dbReference type="PANTHER" id="PTHR12155:SF41">
    <property type="entry name" value="SCHLAFEN ALBA-2 DOMAIN-CONTAINING PROTEIN"/>
    <property type="match status" value="1"/>
</dbReference>
<feature type="region of interest" description="Disordered" evidence="1">
    <location>
        <begin position="267"/>
        <end position="291"/>
    </location>
</feature>
<dbReference type="AlphaFoldDB" id="A0AAD9UFX7"/>